<sequence>LAPDAHVADLTQVRVEAAGDGSIRLHIDEA</sequence>
<dbReference type="AlphaFoldDB" id="A0A7K3S7Y1"/>
<name>A0A7K3S7Y1_9ACTN</name>
<gene>
    <name evidence="1" type="ORF">G3I50_35030</name>
</gene>
<evidence type="ECO:0000313" key="1">
    <source>
        <dbReference type="EMBL" id="NEC23429.1"/>
    </source>
</evidence>
<dbReference type="GO" id="GO:0016787">
    <property type="term" value="F:hydrolase activity"/>
    <property type="evidence" value="ECO:0007669"/>
    <property type="project" value="UniProtKB-KW"/>
</dbReference>
<proteinExistence type="predicted"/>
<keyword evidence="1" id="KW-0378">Hydrolase</keyword>
<dbReference type="Proteomes" id="UP000469670">
    <property type="component" value="Unassembled WGS sequence"/>
</dbReference>
<feature type="non-terminal residue" evidence="1">
    <location>
        <position position="1"/>
    </location>
</feature>
<organism evidence="1 2">
    <name type="scientific">Streptomyces parvus</name>
    <dbReference type="NCBI Taxonomy" id="66428"/>
    <lineage>
        <taxon>Bacteria</taxon>
        <taxon>Bacillati</taxon>
        <taxon>Actinomycetota</taxon>
        <taxon>Actinomycetes</taxon>
        <taxon>Kitasatosporales</taxon>
        <taxon>Streptomycetaceae</taxon>
        <taxon>Streptomyces</taxon>
    </lineage>
</organism>
<protein>
    <submittedName>
        <fullName evidence="1">HAD family hydrolase</fullName>
    </submittedName>
</protein>
<comment type="caution">
    <text evidence="1">The sequence shown here is derived from an EMBL/GenBank/DDBJ whole genome shotgun (WGS) entry which is preliminary data.</text>
</comment>
<evidence type="ECO:0000313" key="2">
    <source>
        <dbReference type="Proteomes" id="UP000469670"/>
    </source>
</evidence>
<reference evidence="1 2" key="1">
    <citation type="submission" date="2020-01" db="EMBL/GenBank/DDBJ databases">
        <title>Insect and environment-associated Actinomycetes.</title>
        <authorList>
            <person name="Currrie C."/>
            <person name="Chevrette M."/>
            <person name="Carlson C."/>
            <person name="Stubbendieck R."/>
            <person name="Wendt-Pienkowski E."/>
        </authorList>
    </citation>
    <scope>NUCLEOTIDE SEQUENCE [LARGE SCALE GENOMIC DNA]</scope>
    <source>
        <strain evidence="1 2">SID7590</strain>
    </source>
</reference>
<accession>A0A7K3S7Y1</accession>
<dbReference type="EMBL" id="JAAGMP010001547">
    <property type="protein sequence ID" value="NEC23429.1"/>
    <property type="molecule type" value="Genomic_DNA"/>
</dbReference>